<protein>
    <submittedName>
        <fullName evidence="2">PilZ domain-containing protein</fullName>
    </submittedName>
</protein>
<evidence type="ECO:0000313" key="2">
    <source>
        <dbReference type="EMBL" id="MBI2678873.1"/>
    </source>
</evidence>
<feature type="domain" description="PilZ" evidence="1">
    <location>
        <begin position="8"/>
        <end position="95"/>
    </location>
</feature>
<organism evidence="2 3">
    <name type="scientific">Candidatus Korobacter versatilis</name>
    <dbReference type="NCBI Taxonomy" id="658062"/>
    <lineage>
        <taxon>Bacteria</taxon>
        <taxon>Pseudomonadati</taxon>
        <taxon>Acidobacteriota</taxon>
        <taxon>Terriglobia</taxon>
        <taxon>Terriglobales</taxon>
        <taxon>Candidatus Korobacteraceae</taxon>
        <taxon>Candidatus Korobacter</taxon>
    </lineage>
</organism>
<dbReference type="AlphaFoldDB" id="A0A932A9V5"/>
<evidence type="ECO:0000313" key="3">
    <source>
        <dbReference type="Proteomes" id="UP000779809"/>
    </source>
</evidence>
<dbReference type="SUPFAM" id="SSF141371">
    <property type="entry name" value="PilZ domain-like"/>
    <property type="match status" value="1"/>
</dbReference>
<dbReference type="Proteomes" id="UP000779809">
    <property type="component" value="Unassembled WGS sequence"/>
</dbReference>
<reference evidence="2" key="1">
    <citation type="submission" date="2020-07" db="EMBL/GenBank/DDBJ databases">
        <title>Huge and variable diversity of episymbiotic CPR bacteria and DPANN archaea in groundwater ecosystems.</title>
        <authorList>
            <person name="He C.Y."/>
            <person name="Keren R."/>
            <person name="Whittaker M."/>
            <person name="Farag I.F."/>
            <person name="Doudna J."/>
            <person name="Cate J.H.D."/>
            <person name="Banfield J.F."/>
        </authorList>
    </citation>
    <scope>NUCLEOTIDE SEQUENCE</scope>
    <source>
        <strain evidence="2">NC_groundwater_580_Pr5_B-0.1um_64_19</strain>
    </source>
</reference>
<dbReference type="Gene3D" id="2.40.10.220">
    <property type="entry name" value="predicted glycosyltransferase like domains"/>
    <property type="match status" value="1"/>
</dbReference>
<comment type="caution">
    <text evidence="2">The sequence shown here is derived from an EMBL/GenBank/DDBJ whole genome shotgun (WGS) entry which is preliminary data.</text>
</comment>
<evidence type="ECO:0000259" key="1">
    <source>
        <dbReference type="Pfam" id="PF07238"/>
    </source>
</evidence>
<dbReference type="EMBL" id="JACPNR010000011">
    <property type="protein sequence ID" value="MBI2678873.1"/>
    <property type="molecule type" value="Genomic_DNA"/>
</dbReference>
<name>A0A932A9V5_9BACT</name>
<gene>
    <name evidence="2" type="ORF">HYX28_08830</name>
</gene>
<accession>A0A932A9V5</accession>
<dbReference type="InterPro" id="IPR009875">
    <property type="entry name" value="PilZ_domain"/>
</dbReference>
<proteinExistence type="predicted"/>
<dbReference type="GO" id="GO:0035438">
    <property type="term" value="F:cyclic-di-GMP binding"/>
    <property type="evidence" value="ECO:0007669"/>
    <property type="project" value="InterPro"/>
</dbReference>
<sequence>MAVQSDADKRSTRRFPLTLPVAVKVKTAERKEIVSETRNVSARGVFFSMDAAPEEGSEVEFTLTLPPEITLTEALRIHCAGRVVRVSKDGNKFGIAAAIDKYDLSGDN</sequence>
<dbReference type="Pfam" id="PF07238">
    <property type="entry name" value="PilZ"/>
    <property type="match status" value="1"/>
</dbReference>